<dbReference type="Gene3D" id="3.40.50.300">
    <property type="entry name" value="P-loop containing nucleotide triphosphate hydrolases"/>
    <property type="match status" value="1"/>
</dbReference>
<dbReference type="AlphaFoldDB" id="A0AAE9NCU4"/>
<dbReference type="Proteomes" id="UP001058872">
    <property type="component" value="Chromosome"/>
</dbReference>
<evidence type="ECO:0000313" key="1">
    <source>
        <dbReference type="EMBL" id="UUO66680.1"/>
    </source>
</evidence>
<proteinExistence type="predicted"/>
<dbReference type="SUPFAM" id="SSF52540">
    <property type="entry name" value="P-loop containing nucleoside triphosphate hydrolases"/>
    <property type="match status" value="1"/>
</dbReference>
<name>A0AAE9NCU4_9BRAD</name>
<organism evidence="1 2">
    <name type="scientific">Bradyrhizobium betae</name>
    <dbReference type="NCBI Taxonomy" id="244734"/>
    <lineage>
        <taxon>Bacteria</taxon>
        <taxon>Pseudomonadati</taxon>
        <taxon>Pseudomonadota</taxon>
        <taxon>Alphaproteobacteria</taxon>
        <taxon>Hyphomicrobiales</taxon>
        <taxon>Nitrobacteraceae</taxon>
        <taxon>Bradyrhizobium</taxon>
    </lineage>
</organism>
<gene>
    <name evidence="1" type="ORF">DCM83_16710</name>
</gene>
<accession>A0AAE9NCU4</accession>
<protein>
    <recommendedName>
        <fullName evidence="3">Adenylate kinase</fullName>
    </recommendedName>
</protein>
<evidence type="ECO:0008006" key="3">
    <source>
        <dbReference type="Google" id="ProtNLM"/>
    </source>
</evidence>
<dbReference type="EMBL" id="CP028989">
    <property type="protein sequence ID" value="UUO66680.1"/>
    <property type="molecule type" value="Genomic_DNA"/>
</dbReference>
<dbReference type="RefSeq" id="WP_257177483.1">
    <property type="nucleotide sequence ID" value="NZ_CP028989.1"/>
</dbReference>
<dbReference type="InterPro" id="IPR052922">
    <property type="entry name" value="Cytidylate_Kinase-2"/>
</dbReference>
<evidence type="ECO:0000313" key="2">
    <source>
        <dbReference type="Proteomes" id="UP001058872"/>
    </source>
</evidence>
<dbReference type="NCBIfam" id="NF004861">
    <property type="entry name" value="PRK06217.1"/>
    <property type="match status" value="1"/>
</dbReference>
<dbReference type="InterPro" id="IPR027417">
    <property type="entry name" value="P-loop_NTPase"/>
</dbReference>
<sequence>MQSRRIHLMGASGSGVTTLGRALAGRLALPHHDTDDYFWLPTAPPYRTTRPASERLRLMHEMFLPRLDWVLSGSITGWGEELVPLFDLVVFVTTPREIRLQRLRAREAAHFGADAIAPGGWRHDETESFIEWASHYEAGDREGRNLANHEAWLAGLPCPVVRIDGARPPADLIEQLCSEAQRRLPG</sequence>
<dbReference type="PANTHER" id="PTHR37816:SF2">
    <property type="entry name" value="DNA TOPOLOGY MODULATION PROTEIN FLAR-RELATED PROTEIN"/>
    <property type="match status" value="1"/>
</dbReference>
<dbReference type="PANTHER" id="PTHR37816">
    <property type="entry name" value="YALI0E33011P"/>
    <property type="match status" value="1"/>
</dbReference>
<reference evidence="1" key="1">
    <citation type="submission" date="2018-04" db="EMBL/GenBank/DDBJ databases">
        <title>Genomes of Endosymbiotic and Endophytic Bradyrhizobium Publication status.</title>
        <authorList>
            <person name="Guha S."/>
            <person name="Jorrin B."/>
            <person name="Sarkar M."/>
            <person name="Poole P.S."/>
            <person name="DasGupta M."/>
        </authorList>
    </citation>
    <scope>NUCLEOTIDE SEQUENCE</scope>
    <source>
        <strain evidence="1">WBOS16</strain>
    </source>
</reference>